<accession>Q4UH49</accession>
<evidence type="ECO:0000256" key="7">
    <source>
        <dbReference type="ARBA" id="ARBA00022840"/>
    </source>
</evidence>
<dbReference type="OrthoDB" id="276388at2759"/>
<dbReference type="EC" id="2.7.1.26" evidence="2"/>
<dbReference type="GO" id="GO:0016779">
    <property type="term" value="F:nucleotidyltransferase activity"/>
    <property type="evidence" value="ECO:0007669"/>
    <property type="project" value="UniProtKB-KW"/>
</dbReference>
<proteinExistence type="predicted"/>
<evidence type="ECO:0000259" key="8">
    <source>
        <dbReference type="SMART" id="SM00904"/>
    </source>
</evidence>
<sequence>MSEIINESQNDCSFLIVDFDNLSFDYKSVFVNFLGTIANAINNTLISPWNFVINSDSINNGSDLSDNLEQTCINNCINNLLNAEIISFNLIEESLSALNSVLSSESSKSNPKLISLCNVFNGSTLYYLSAKDGQISINELKTNDKLSLSNLNQLLFQFLPLGLHNFSPSSLLNVGTNLTNLTHFTDYFISSIGSKDFNDYRIVLITSFPESTVEYLTIHGMTRDNLNSVSLINKVEDIKINNHSLLNGSIKIVSNNNNFIDNTTGHFWGILGENVVLNKTHVKKCSTERPLKVDLDSVLDVNILSGTLGCFLLLKNKVKIVGEVFKGSGRGFPLLGIPTANLKCNSLPHLITGNNILGVYIGYGYINGSKEVSEDTRINAIVSIGFNPHFYGENYSVEPYFYHKFNESLLGLTVRLDIYGYLRTDSKYSSLEDLVQAIQSDLHFNKLILTSTNNV</sequence>
<keyword evidence="9" id="KW-0418">Kinase</keyword>
<evidence type="ECO:0000256" key="4">
    <source>
        <dbReference type="ARBA" id="ARBA00022643"/>
    </source>
</evidence>
<dbReference type="Proteomes" id="UP000001950">
    <property type="component" value="Chromosome 1"/>
</dbReference>
<dbReference type="PANTHER" id="PTHR22749">
    <property type="entry name" value="RIBOFLAVIN KINASE/FMN ADENYLYLTRANSFERASE"/>
    <property type="match status" value="1"/>
</dbReference>
<dbReference type="GO" id="GO:0005524">
    <property type="term" value="F:ATP binding"/>
    <property type="evidence" value="ECO:0007669"/>
    <property type="project" value="UniProtKB-KW"/>
</dbReference>
<dbReference type="InterPro" id="IPR023465">
    <property type="entry name" value="Riboflavin_kinase_dom_sf"/>
</dbReference>
<evidence type="ECO:0000256" key="3">
    <source>
        <dbReference type="ARBA" id="ARBA00022630"/>
    </source>
</evidence>
<dbReference type="InterPro" id="IPR015865">
    <property type="entry name" value="Riboflavin_kinase_bac/euk"/>
</dbReference>
<gene>
    <name evidence="9" type="ORF">TA20540</name>
</gene>
<keyword evidence="3" id="KW-0285">Flavoprotein</keyword>
<dbReference type="PANTHER" id="PTHR22749:SF6">
    <property type="entry name" value="RIBOFLAVIN KINASE"/>
    <property type="match status" value="1"/>
</dbReference>
<evidence type="ECO:0000313" key="10">
    <source>
        <dbReference type="Proteomes" id="UP000001950"/>
    </source>
</evidence>
<dbReference type="GeneID" id="3864104"/>
<dbReference type="AlphaFoldDB" id="Q4UH49"/>
<dbReference type="VEuPathDB" id="PiroplasmaDB:TA20540"/>
<keyword evidence="9" id="KW-0548">Nucleotidyltransferase</keyword>
<dbReference type="eggNOG" id="KOG3110">
    <property type="taxonomic scope" value="Eukaryota"/>
</dbReference>
<dbReference type="SUPFAM" id="SSF82114">
    <property type="entry name" value="Riboflavin kinase-like"/>
    <property type="match status" value="1"/>
</dbReference>
<dbReference type="RefSeq" id="XP_954267.1">
    <property type="nucleotide sequence ID" value="XM_949174.1"/>
</dbReference>
<reference evidence="9 10" key="1">
    <citation type="journal article" date="2005" name="Science">
        <title>Genome of the host-cell transforming parasite Theileria annulata compared with T. parva.</title>
        <authorList>
            <person name="Pain A."/>
            <person name="Renauld H."/>
            <person name="Berriman M."/>
            <person name="Murphy L."/>
            <person name="Yeats C.A."/>
            <person name="Weir W."/>
            <person name="Kerhornou A."/>
            <person name="Aslett M."/>
            <person name="Bishop R."/>
            <person name="Bouchier C."/>
            <person name="Cochet M."/>
            <person name="Coulson R.M.R."/>
            <person name="Cronin A."/>
            <person name="de Villiers E.P."/>
            <person name="Fraser A."/>
            <person name="Fosker N."/>
            <person name="Gardner M."/>
            <person name="Goble A."/>
            <person name="Griffiths-Jones S."/>
            <person name="Harris D.E."/>
            <person name="Katzer F."/>
            <person name="Larke N."/>
            <person name="Lord A."/>
            <person name="Maser P."/>
            <person name="McKellar S."/>
            <person name="Mooney P."/>
            <person name="Morton F."/>
            <person name="Nene V."/>
            <person name="O'Neil S."/>
            <person name="Price C."/>
            <person name="Quail M.A."/>
            <person name="Rabbinowitsch E."/>
            <person name="Rawlings N.D."/>
            <person name="Rutter S."/>
            <person name="Saunders D."/>
            <person name="Seeger K."/>
            <person name="Shah T."/>
            <person name="Squares R."/>
            <person name="Squares S."/>
            <person name="Tivey A."/>
            <person name="Walker A.R."/>
            <person name="Woodward J."/>
            <person name="Dobbelaere D.A.E."/>
            <person name="Langsley G."/>
            <person name="Rajandream M.A."/>
            <person name="McKeever D."/>
            <person name="Shiels B."/>
            <person name="Tait A."/>
            <person name="Barrell B.G."/>
            <person name="Hall N."/>
        </authorList>
    </citation>
    <scope>NUCLEOTIDE SEQUENCE [LARGE SCALE GENOMIC DNA]</scope>
    <source>
        <strain evidence="10">Ankara</strain>
    </source>
</reference>
<organism evidence="9 10">
    <name type="scientific">Theileria annulata</name>
    <dbReference type="NCBI Taxonomy" id="5874"/>
    <lineage>
        <taxon>Eukaryota</taxon>
        <taxon>Sar</taxon>
        <taxon>Alveolata</taxon>
        <taxon>Apicomplexa</taxon>
        <taxon>Aconoidasida</taxon>
        <taxon>Piroplasmida</taxon>
        <taxon>Theileriidae</taxon>
        <taxon>Theileria</taxon>
    </lineage>
</organism>
<dbReference type="Gene3D" id="2.40.30.30">
    <property type="entry name" value="Riboflavin kinase-like"/>
    <property type="match status" value="1"/>
</dbReference>
<dbReference type="STRING" id="5874.Q4UH49"/>
<dbReference type="InParanoid" id="Q4UH49"/>
<evidence type="ECO:0000256" key="1">
    <source>
        <dbReference type="ARBA" id="ARBA00005201"/>
    </source>
</evidence>
<evidence type="ECO:0000256" key="2">
    <source>
        <dbReference type="ARBA" id="ARBA00012105"/>
    </source>
</evidence>
<dbReference type="KEGG" id="tan:TA20540"/>
<keyword evidence="10" id="KW-1185">Reference proteome</keyword>
<protein>
    <recommendedName>
        <fullName evidence="2">riboflavin kinase</fullName>
        <ecNumber evidence="2">2.7.1.26</ecNumber>
    </recommendedName>
</protein>
<dbReference type="SMART" id="SM00904">
    <property type="entry name" value="Flavokinase"/>
    <property type="match status" value="1"/>
</dbReference>
<evidence type="ECO:0000256" key="6">
    <source>
        <dbReference type="ARBA" id="ARBA00022741"/>
    </source>
</evidence>
<keyword evidence="5 9" id="KW-0808">Transferase</keyword>
<comment type="pathway">
    <text evidence="1">Cofactor biosynthesis; FMN biosynthesis; FMN from riboflavin (ATP route): step 1/1.</text>
</comment>
<keyword evidence="7" id="KW-0067">ATP-binding</keyword>
<dbReference type="InterPro" id="IPR023468">
    <property type="entry name" value="Riboflavin_kinase"/>
</dbReference>
<keyword evidence="6" id="KW-0547">Nucleotide-binding</keyword>
<evidence type="ECO:0000313" key="9">
    <source>
        <dbReference type="EMBL" id="CAI73590.1"/>
    </source>
</evidence>
<dbReference type="GO" id="GO:0009231">
    <property type="term" value="P:riboflavin biosynthetic process"/>
    <property type="evidence" value="ECO:0007669"/>
    <property type="project" value="InterPro"/>
</dbReference>
<dbReference type="Pfam" id="PF01687">
    <property type="entry name" value="Flavokinase"/>
    <property type="match status" value="1"/>
</dbReference>
<dbReference type="EMBL" id="CR940347">
    <property type="protein sequence ID" value="CAI73590.1"/>
    <property type="molecule type" value="Genomic_DNA"/>
</dbReference>
<dbReference type="UniPathway" id="UPA00276">
    <property type="reaction ID" value="UER00406"/>
</dbReference>
<keyword evidence="4" id="KW-0288">FMN</keyword>
<dbReference type="GO" id="GO:0008531">
    <property type="term" value="F:riboflavin kinase activity"/>
    <property type="evidence" value="ECO:0007669"/>
    <property type="project" value="UniProtKB-EC"/>
</dbReference>
<name>Q4UH49_THEAN</name>
<evidence type="ECO:0000256" key="5">
    <source>
        <dbReference type="ARBA" id="ARBA00022679"/>
    </source>
</evidence>
<dbReference type="OMA" id="SIGFNPH"/>
<dbReference type="GO" id="GO:0009398">
    <property type="term" value="P:FMN biosynthetic process"/>
    <property type="evidence" value="ECO:0007669"/>
    <property type="project" value="UniProtKB-UniPathway"/>
</dbReference>
<feature type="domain" description="Riboflavin kinase" evidence="8">
    <location>
        <begin position="313"/>
        <end position="450"/>
    </location>
</feature>